<keyword evidence="8" id="KW-0547">Nucleotide-binding</keyword>
<evidence type="ECO:0000256" key="8">
    <source>
        <dbReference type="ARBA" id="ARBA00022741"/>
    </source>
</evidence>
<dbReference type="Pfam" id="PF02518">
    <property type="entry name" value="HATPase_c"/>
    <property type="match status" value="1"/>
</dbReference>
<dbReference type="InterPro" id="IPR036890">
    <property type="entry name" value="HATPase_C_sf"/>
</dbReference>
<dbReference type="SMART" id="SM00065">
    <property type="entry name" value="GAF"/>
    <property type="match status" value="1"/>
</dbReference>
<keyword evidence="9 18" id="KW-0418">Kinase</keyword>
<dbReference type="Gene3D" id="1.10.287.130">
    <property type="match status" value="1"/>
</dbReference>
<dbReference type="SUPFAM" id="SSF55781">
    <property type="entry name" value="GAF domain-like"/>
    <property type="match status" value="1"/>
</dbReference>
<keyword evidence="5" id="KW-0597">Phosphoprotein</keyword>
<dbReference type="SUPFAM" id="SSF55874">
    <property type="entry name" value="ATPase domain of HSP90 chaperone/DNA topoisomerase II/histidine kinase"/>
    <property type="match status" value="1"/>
</dbReference>
<keyword evidence="7" id="KW-0812">Transmembrane</keyword>
<dbReference type="InterPro" id="IPR013655">
    <property type="entry name" value="PAS_fold_3"/>
</dbReference>
<dbReference type="PRINTS" id="PR00344">
    <property type="entry name" value="BCTRLSENSOR"/>
</dbReference>
<dbReference type="InterPro" id="IPR003661">
    <property type="entry name" value="HisK_dim/P_dom"/>
</dbReference>
<evidence type="ECO:0000259" key="15">
    <source>
        <dbReference type="PROSITE" id="PS50109"/>
    </source>
</evidence>
<accession>K9W3Q5</accession>
<dbReference type="eggNOG" id="COG2203">
    <property type="taxonomic scope" value="Bacteria"/>
</dbReference>
<dbReference type="GO" id="GO:0016020">
    <property type="term" value="C:membrane"/>
    <property type="evidence" value="ECO:0007669"/>
    <property type="project" value="UniProtKB-SubCell"/>
</dbReference>
<dbReference type="Pfam" id="PF13426">
    <property type="entry name" value="PAS_9"/>
    <property type="match status" value="1"/>
</dbReference>
<dbReference type="Gene3D" id="3.30.450.20">
    <property type="entry name" value="PAS domain"/>
    <property type="match status" value="2"/>
</dbReference>
<keyword evidence="10" id="KW-0067">ATP-binding</keyword>
<dbReference type="CDD" id="cd00130">
    <property type="entry name" value="PAS"/>
    <property type="match status" value="2"/>
</dbReference>
<sequence>MKHFALDTNYELSLPLQEGERKNTTQLQEQLERDRLISSISQRIHQATSLNETLHTAVLEVRELLNCERALIYRFGWNRCGTVVQEAVIGDYPSLLGRSFSAEVLPKEYHQMYSQGRVGIIHNLDQDQLSPCMVEFMQEFEAKAKLVVPIRQQEELWGLLVVHHCSTPRKWQQLEINLVQELAIHIAIAIKQASLLEEAQTELQQRKLAEEKIQQLSSNVETTLSILCATLDATADGILVVNTQGKIISFNHIFVKMWHIPESVLEQRNYSEQIEFVKNQLKDPASFEQMLNNMYSQPDVETYNLLELNDGRYFERYTRPQFLAEKIVGTAISFRDITERKLAAIALQKAHEQLETKVAERTAELKQTAEQLRHEIVERHWAEKALRESEERFRNLVESTSDWIWEIDNLSIYTYLSPQVYDLLGYQLSEIWGKTKFDLMPPADTSNSVKILADLIEHHQPFICLENTFIHKDGTLLVLECSGIPFFDRDGQCQGYRGISRDITERKQAEAEIIKALEKEKLLCELKSRFVSTVSHEFRTPLSTILLATELLINYDHKFDNTKKFKYFNQIQSQVHRMTQLMEDVLFIGKLQNSAVRFKPQFLDFKLFCEQILEEIVEGFGSNHRWELDFAGLSQNLFVEFDNQLMGQIINNLLTNAVKYSPKGTTIKFTVLSEQEQIILSICDQGIGIPHSEQSQLFDEFHRCSNVDNILGNGLGLSIVKKAIELHGGNIIVESEVGVGTTFTVCIPRIQLQTDSV</sequence>
<name>K9W3Q5_9CYAN</name>
<dbReference type="InterPro" id="IPR003018">
    <property type="entry name" value="GAF"/>
</dbReference>
<dbReference type="RefSeq" id="WP_015205088.1">
    <property type="nucleotide sequence ID" value="NC_019753.1"/>
</dbReference>
<dbReference type="Pfam" id="PF01590">
    <property type="entry name" value="GAF"/>
    <property type="match status" value="1"/>
</dbReference>
<dbReference type="InterPro" id="IPR035965">
    <property type="entry name" value="PAS-like_dom_sf"/>
</dbReference>
<evidence type="ECO:0000259" key="14">
    <source>
        <dbReference type="PROSITE" id="PS50046"/>
    </source>
</evidence>
<dbReference type="InterPro" id="IPR000700">
    <property type="entry name" value="PAS-assoc_C"/>
</dbReference>
<evidence type="ECO:0000256" key="12">
    <source>
        <dbReference type="ARBA" id="ARBA00023012"/>
    </source>
</evidence>
<dbReference type="GO" id="GO:0000156">
    <property type="term" value="F:phosphorelay response regulator activity"/>
    <property type="evidence" value="ECO:0007669"/>
    <property type="project" value="TreeGrafter"/>
</dbReference>
<dbReference type="CDD" id="cd00082">
    <property type="entry name" value="HisKA"/>
    <property type="match status" value="1"/>
</dbReference>
<evidence type="ECO:0000256" key="4">
    <source>
        <dbReference type="ARBA" id="ARBA00012438"/>
    </source>
</evidence>
<dbReference type="PROSITE" id="PS50112">
    <property type="entry name" value="PAS"/>
    <property type="match status" value="1"/>
</dbReference>
<protein>
    <recommendedName>
        <fullName evidence="4">histidine kinase</fullName>
        <ecNumber evidence="4">2.7.13.3</ecNumber>
    </recommendedName>
</protein>
<dbReference type="Pfam" id="PF08447">
    <property type="entry name" value="PAS_3"/>
    <property type="match status" value="1"/>
</dbReference>
<dbReference type="InterPro" id="IPR003594">
    <property type="entry name" value="HATPase_dom"/>
</dbReference>
<dbReference type="InterPro" id="IPR036097">
    <property type="entry name" value="HisK_dim/P_sf"/>
</dbReference>
<dbReference type="InterPro" id="IPR029016">
    <property type="entry name" value="GAF-like_dom_sf"/>
</dbReference>
<keyword evidence="6" id="KW-0808">Transferase</keyword>
<evidence type="ECO:0000256" key="10">
    <source>
        <dbReference type="ARBA" id="ARBA00022840"/>
    </source>
</evidence>
<dbReference type="InterPro" id="IPR001610">
    <property type="entry name" value="PAC"/>
</dbReference>
<feature type="domain" description="Histidine kinase" evidence="15">
    <location>
        <begin position="533"/>
        <end position="751"/>
    </location>
</feature>
<evidence type="ECO:0000256" key="2">
    <source>
        <dbReference type="ARBA" id="ARBA00004141"/>
    </source>
</evidence>
<dbReference type="Gene3D" id="3.30.450.40">
    <property type="match status" value="1"/>
</dbReference>
<evidence type="ECO:0000256" key="1">
    <source>
        <dbReference type="ARBA" id="ARBA00000085"/>
    </source>
</evidence>
<evidence type="ECO:0000256" key="9">
    <source>
        <dbReference type="ARBA" id="ARBA00022777"/>
    </source>
</evidence>
<evidence type="ECO:0000313" key="18">
    <source>
        <dbReference type="EMBL" id="AFZ14993.1"/>
    </source>
</evidence>
<dbReference type="Proteomes" id="UP000010472">
    <property type="component" value="Chromosome"/>
</dbReference>
<dbReference type="EMBL" id="CP003620">
    <property type="protein sequence ID" value="AFZ14993.1"/>
    <property type="molecule type" value="Genomic_DNA"/>
</dbReference>
<dbReference type="InterPro" id="IPR016132">
    <property type="entry name" value="Phyto_chromo_attachment"/>
</dbReference>
<evidence type="ECO:0000259" key="17">
    <source>
        <dbReference type="PROSITE" id="PS50113"/>
    </source>
</evidence>
<comment type="subcellular location">
    <subcellularLocation>
        <location evidence="2">Membrane</location>
        <topology evidence="2">Multi-pass membrane protein</topology>
    </subcellularLocation>
</comment>
<dbReference type="CDD" id="cd00075">
    <property type="entry name" value="HATPase"/>
    <property type="match status" value="1"/>
</dbReference>
<feature type="domain" description="PAC" evidence="17">
    <location>
        <begin position="463"/>
        <end position="515"/>
    </location>
</feature>
<dbReference type="InterPro" id="IPR050351">
    <property type="entry name" value="BphY/WalK/GraS-like"/>
</dbReference>
<keyword evidence="11" id="KW-1133">Transmembrane helix</keyword>
<reference evidence="18 19" key="1">
    <citation type="submission" date="2012-06" db="EMBL/GenBank/DDBJ databases">
        <title>Finished chromosome of genome of Crinalium epipsammum PCC 9333.</title>
        <authorList>
            <consortium name="US DOE Joint Genome Institute"/>
            <person name="Gugger M."/>
            <person name="Coursin T."/>
            <person name="Rippka R."/>
            <person name="Tandeau De Marsac N."/>
            <person name="Huntemann M."/>
            <person name="Wei C.-L."/>
            <person name="Han J."/>
            <person name="Detter J.C."/>
            <person name="Han C."/>
            <person name="Tapia R."/>
            <person name="Davenport K."/>
            <person name="Daligault H."/>
            <person name="Erkkila T."/>
            <person name="Gu W."/>
            <person name="Munk A.C.C."/>
            <person name="Teshima H."/>
            <person name="Xu Y."/>
            <person name="Chain P."/>
            <person name="Chen A."/>
            <person name="Krypides N."/>
            <person name="Mavromatis K."/>
            <person name="Markowitz V."/>
            <person name="Szeto E."/>
            <person name="Ivanova N."/>
            <person name="Mikhailova N."/>
            <person name="Ovchinnikova G."/>
            <person name="Pagani I."/>
            <person name="Pati A."/>
            <person name="Goodwin L."/>
            <person name="Peters L."/>
            <person name="Pitluck S."/>
            <person name="Woyke T."/>
            <person name="Kerfeld C."/>
        </authorList>
    </citation>
    <scope>NUCLEOTIDE SEQUENCE [LARGE SCALE GENOMIC DNA]</scope>
    <source>
        <strain evidence="18 19">PCC 9333</strain>
    </source>
</reference>
<dbReference type="AlphaFoldDB" id="K9W3Q5"/>
<gene>
    <name evidence="18" type="ORF">Cri9333_4201</name>
</gene>
<dbReference type="SMART" id="SM00387">
    <property type="entry name" value="HATPase_c"/>
    <property type="match status" value="1"/>
</dbReference>
<dbReference type="NCBIfam" id="TIGR00229">
    <property type="entry name" value="sensory_box"/>
    <property type="match status" value="1"/>
</dbReference>
<dbReference type="PROSITE" id="PS50046">
    <property type="entry name" value="PHYTOCHROME_2"/>
    <property type="match status" value="1"/>
</dbReference>
<feature type="domain" description="PAS" evidence="16">
    <location>
        <begin position="389"/>
        <end position="459"/>
    </location>
</feature>
<dbReference type="Gene3D" id="3.30.565.10">
    <property type="entry name" value="Histidine kinase-like ATPase, C-terminal domain"/>
    <property type="match status" value="1"/>
</dbReference>
<dbReference type="InterPro" id="IPR005467">
    <property type="entry name" value="His_kinase_dom"/>
</dbReference>
<organism evidence="18 19">
    <name type="scientific">Crinalium epipsammum PCC 9333</name>
    <dbReference type="NCBI Taxonomy" id="1173022"/>
    <lineage>
        <taxon>Bacteria</taxon>
        <taxon>Bacillati</taxon>
        <taxon>Cyanobacteriota</taxon>
        <taxon>Cyanophyceae</taxon>
        <taxon>Gomontiellales</taxon>
        <taxon>Gomontiellaceae</taxon>
        <taxon>Crinalium</taxon>
    </lineage>
</organism>
<dbReference type="GO" id="GO:0007234">
    <property type="term" value="P:osmosensory signaling via phosphorelay pathway"/>
    <property type="evidence" value="ECO:0007669"/>
    <property type="project" value="TreeGrafter"/>
</dbReference>
<evidence type="ECO:0000256" key="3">
    <source>
        <dbReference type="ARBA" id="ARBA00006402"/>
    </source>
</evidence>
<evidence type="ECO:0000256" key="5">
    <source>
        <dbReference type="ARBA" id="ARBA00022553"/>
    </source>
</evidence>
<dbReference type="InterPro" id="IPR004358">
    <property type="entry name" value="Sig_transdc_His_kin-like_C"/>
</dbReference>
<dbReference type="PANTHER" id="PTHR42878">
    <property type="entry name" value="TWO-COMPONENT HISTIDINE KINASE"/>
    <property type="match status" value="1"/>
</dbReference>
<dbReference type="PROSITE" id="PS50113">
    <property type="entry name" value="PAC"/>
    <property type="match status" value="1"/>
</dbReference>
<dbReference type="KEGG" id="cep:Cri9333_4201"/>
<dbReference type="GO" id="GO:0000155">
    <property type="term" value="F:phosphorelay sensor kinase activity"/>
    <property type="evidence" value="ECO:0007669"/>
    <property type="project" value="InterPro"/>
</dbReference>
<evidence type="ECO:0000256" key="13">
    <source>
        <dbReference type="ARBA" id="ARBA00023136"/>
    </source>
</evidence>
<dbReference type="PROSITE" id="PS50109">
    <property type="entry name" value="HIS_KIN"/>
    <property type="match status" value="1"/>
</dbReference>
<evidence type="ECO:0000256" key="11">
    <source>
        <dbReference type="ARBA" id="ARBA00022989"/>
    </source>
</evidence>
<dbReference type="EC" id="2.7.13.3" evidence="4"/>
<dbReference type="FunFam" id="3.30.565.10:FF:000006">
    <property type="entry name" value="Sensor histidine kinase WalK"/>
    <property type="match status" value="1"/>
</dbReference>
<dbReference type="SMART" id="SM00086">
    <property type="entry name" value="PAC"/>
    <property type="match status" value="1"/>
</dbReference>
<dbReference type="InterPro" id="IPR000014">
    <property type="entry name" value="PAS"/>
</dbReference>
<proteinExistence type="inferred from homology"/>
<keyword evidence="12" id="KW-0902">Two-component regulatory system</keyword>
<feature type="domain" description="Phytochrome chromophore attachment site" evidence="14">
    <location>
        <begin position="49"/>
        <end position="185"/>
    </location>
</feature>
<evidence type="ECO:0000313" key="19">
    <source>
        <dbReference type="Proteomes" id="UP000010472"/>
    </source>
</evidence>
<dbReference type="HOGENOM" id="CLU_000445_89_2_3"/>
<dbReference type="STRING" id="1173022.Cri9333_4201"/>
<evidence type="ECO:0000256" key="7">
    <source>
        <dbReference type="ARBA" id="ARBA00022692"/>
    </source>
</evidence>
<dbReference type="SUPFAM" id="SSF55785">
    <property type="entry name" value="PYP-like sensor domain (PAS domain)"/>
    <property type="match status" value="2"/>
</dbReference>
<dbReference type="Pfam" id="PF00512">
    <property type="entry name" value="HisKA"/>
    <property type="match status" value="1"/>
</dbReference>
<dbReference type="PANTHER" id="PTHR42878:SF7">
    <property type="entry name" value="SENSOR HISTIDINE KINASE GLRK"/>
    <property type="match status" value="1"/>
</dbReference>
<comment type="catalytic activity">
    <reaction evidence="1">
        <text>ATP + protein L-histidine = ADP + protein N-phospho-L-histidine.</text>
        <dbReference type="EC" id="2.7.13.3"/>
    </reaction>
</comment>
<evidence type="ECO:0000259" key="16">
    <source>
        <dbReference type="PROSITE" id="PS50112"/>
    </source>
</evidence>
<dbReference type="eggNOG" id="COG5002">
    <property type="taxonomic scope" value="Bacteria"/>
</dbReference>
<dbReference type="SMART" id="SM00388">
    <property type="entry name" value="HisKA"/>
    <property type="match status" value="1"/>
</dbReference>
<keyword evidence="19" id="KW-1185">Reference proteome</keyword>
<evidence type="ECO:0000256" key="6">
    <source>
        <dbReference type="ARBA" id="ARBA00022679"/>
    </source>
</evidence>
<dbReference type="GO" id="GO:0030295">
    <property type="term" value="F:protein kinase activator activity"/>
    <property type="evidence" value="ECO:0007669"/>
    <property type="project" value="TreeGrafter"/>
</dbReference>
<comment type="similarity">
    <text evidence="3">In the N-terminal section; belongs to the phytochrome family.</text>
</comment>
<dbReference type="OrthoDB" id="453200at2"/>
<keyword evidence="13" id="KW-0472">Membrane</keyword>
<dbReference type="GO" id="GO:0005524">
    <property type="term" value="F:ATP binding"/>
    <property type="evidence" value="ECO:0007669"/>
    <property type="project" value="UniProtKB-KW"/>
</dbReference>
<dbReference type="SUPFAM" id="SSF47384">
    <property type="entry name" value="Homodimeric domain of signal transducing histidine kinase"/>
    <property type="match status" value="1"/>
</dbReference>
<dbReference type="SMART" id="SM00091">
    <property type="entry name" value="PAS"/>
    <property type="match status" value="2"/>
</dbReference>